<name>A0A930HZN2_9BACT</name>
<accession>A0A930HZN2</accession>
<dbReference type="InterPro" id="IPR024269">
    <property type="entry name" value="DUF3791"/>
</dbReference>
<comment type="caution">
    <text evidence="1">The sequence shown here is derived from an EMBL/GenBank/DDBJ whole genome shotgun (WGS) entry which is preliminary data.</text>
</comment>
<dbReference type="Pfam" id="PF12668">
    <property type="entry name" value="DUF3791"/>
    <property type="match status" value="1"/>
</dbReference>
<evidence type="ECO:0000313" key="1">
    <source>
        <dbReference type="EMBL" id="MBF1415914.1"/>
    </source>
</evidence>
<proteinExistence type="predicted"/>
<dbReference type="RefSeq" id="WP_219450820.1">
    <property type="nucleotide sequence ID" value="NZ_CAUPFN010000024.1"/>
</dbReference>
<evidence type="ECO:0000313" key="2">
    <source>
        <dbReference type="Proteomes" id="UP000757461"/>
    </source>
</evidence>
<dbReference type="AlphaFoldDB" id="A0A930HZN2"/>
<dbReference type="EMBL" id="JABZSQ010000263">
    <property type="protein sequence ID" value="MBF1415914.1"/>
    <property type="molecule type" value="Genomic_DNA"/>
</dbReference>
<reference evidence="1" key="1">
    <citation type="submission" date="2020-04" db="EMBL/GenBank/DDBJ databases">
        <title>Deep metagenomics examines the oral microbiome during advanced dental caries in children, revealing novel taxa and co-occurrences with host molecules.</title>
        <authorList>
            <person name="Baker J.L."/>
            <person name="Morton J.T."/>
            <person name="Dinis M."/>
            <person name="Alvarez R."/>
            <person name="Tran N.C."/>
            <person name="Knight R."/>
            <person name="Edlund A."/>
        </authorList>
    </citation>
    <scope>NUCLEOTIDE SEQUENCE</scope>
    <source>
        <strain evidence="1">JCVI_25_bin.9</strain>
    </source>
</reference>
<dbReference type="Proteomes" id="UP000757461">
    <property type="component" value="Unassembled WGS sequence"/>
</dbReference>
<organism evidence="1 2">
    <name type="scientific">Prevotella histicola</name>
    <dbReference type="NCBI Taxonomy" id="470565"/>
    <lineage>
        <taxon>Bacteria</taxon>
        <taxon>Pseudomonadati</taxon>
        <taxon>Bacteroidota</taxon>
        <taxon>Bacteroidia</taxon>
        <taxon>Bacteroidales</taxon>
        <taxon>Prevotellaceae</taxon>
        <taxon>Prevotella</taxon>
    </lineage>
</organism>
<gene>
    <name evidence="1" type="ORF">HXN33_10085</name>
</gene>
<sequence length="74" mass="8774">MEYCKEEKLEWTIIFIHEFGKRFGLTMKQAFNYLNRFSGIDFIDKHYGYVHTQSFESMVEDIAGLCRRKGGQLA</sequence>
<protein>
    <submittedName>
        <fullName evidence="1">DUF3791 domain-containing protein</fullName>
    </submittedName>
</protein>